<evidence type="ECO:0000313" key="3">
    <source>
        <dbReference type="EMBL" id="KAF2436523.1"/>
    </source>
</evidence>
<feature type="domain" description="CCHC-type" evidence="2">
    <location>
        <begin position="167"/>
        <end position="183"/>
    </location>
</feature>
<evidence type="ECO:0000313" key="4">
    <source>
        <dbReference type="Proteomes" id="UP000800235"/>
    </source>
</evidence>
<proteinExistence type="predicted"/>
<dbReference type="EMBL" id="MU007010">
    <property type="protein sequence ID" value="KAF2436523.1"/>
    <property type="molecule type" value="Genomic_DNA"/>
</dbReference>
<dbReference type="GO" id="GO:0008270">
    <property type="term" value="F:zinc ion binding"/>
    <property type="evidence" value="ECO:0007669"/>
    <property type="project" value="InterPro"/>
</dbReference>
<accession>A0A9P4U4Y2</accession>
<dbReference type="InterPro" id="IPR001878">
    <property type="entry name" value="Znf_CCHC"/>
</dbReference>
<feature type="domain" description="CCHC-type" evidence="2">
    <location>
        <begin position="127"/>
        <end position="143"/>
    </location>
</feature>
<feature type="region of interest" description="Disordered" evidence="1">
    <location>
        <begin position="53"/>
        <end position="116"/>
    </location>
</feature>
<evidence type="ECO:0000259" key="2">
    <source>
        <dbReference type="SMART" id="SM00343"/>
    </source>
</evidence>
<sequence>MADAAAYSLITDIQHHANHDTNSAVRGQLSLPAHRPSSVDDPTKMELRGKRFARDAGETETDVNHDTPMGNTLDETSSAAGKKRKYDETLYTEDTSRLSPSELNLQTSNPAKKAKTDTVGATESAPVCSFCSIDGHEVRQCPEVICQFCCRKGHTEPDCLTAQAANTCERCQRKGHWHWCCRNVNKEGECLACGLPGHAACDCFKSFCEKCFRKGHEKENCPLDQFQKSSMPSNGQQLGKHGSMIP</sequence>
<protein>
    <recommendedName>
        <fullName evidence="2">CCHC-type domain-containing protein</fullName>
    </recommendedName>
</protein>
<gene>
    <name evidence="3" type="ORF">EJ08DRAFT_149777</name>
</gene>
<comment type="caution">
    <text evidence="3">The sequence shown here is derived from an EMBL/GenBank/DDBJ whole genome shotgun (WGS) entry which is preliminary data.</text>
</comment>
<reference evidence="3" key="1">
    <citation type="journal article" date="2020" name="Stud. Mycol.">
        <title>101 Dothideomycetes genomes: a test case for predicting lifestyles and emergence of pathogens.</title>
        <authorList>
            <person name="Haridas S."/>
            <person name="Albert R."/>
            <person name="Binder M."/>
            <person name="Bloem J."/>
            <person name="Labutti K."/>
            <person name="Salamov A."/>
            <person name="Andreopoulos B."/>
            <person name="Baker S."/>
            <person name="Barry K."/>
            <person name="Bills G."/>
            <person name="Bluhm B."/>
            <person name="Cannon C."/>
            <person name="Castanera R."/>
            <person name="Culley D."/>
            <person name="Daum C."/>
            <person name="Ezra D."/>
            <person name="Gonzalez J."/>
            <person name="Henrissat B."/>
            <person name="Kuo A."/>
            <person name="Liang C."/>
            <person name="Lipzen A."/>
            <person name="Lutzoni F."/>
            <person name="Magnuson J."/>
            <person name="Mondo S."/>
            <person name="Nolan M."/>
            <person name="Ohm R."/>
            <person name="Pangilinan J."/>
            <person name="Park H.-J."/>
            <person name="Ramirez L."/>
            <person name="Alfaro M."/>
            <person name="Sun H."/>
            <person name="Tritt A."/>
            <person name="Yoshinaga Y."/>
            <person name="Zwiers L.-H."/>
            <person name="Turgeon B."/>
            <person name="Goodwin S."/>
            <person name="Spatafora J."/>
            <person name="Crous P."/>
            <person name="Grigoriev I."/>
        </authorList>
    </citation>
    <scope>NUCLEOTIDE SEQUENCE</scope>
    <source>
        <strain evidence="3">CBS 130266</strain>
    </source>
</reference>
<feature type="domain" description="CCHC-type" evidence="2">
    <location>
        <begin position="207"/>
        <end position="223"/>
    </location>
</feature>
<feature type="compositionally biased region" description="Polar residues" evidence="1">
    <location>
        <begin position="69"/>
        <end position="79"/>
    </location>
</feature>
<feature type="region of interest" description="Disordered" evidence="1">
    <location>
        <begin position="227"/>
        <end position="246"/>
    </location>
</feature>
<name>A0A9P4U4Y2_9PEZI</name>
<evidence type="ECO:0000256" key="1">
    <source>
        <dbReference type="SAM" id="MobiDB-lite"/>
    </source>
</evidence>
<feature type="compositionally biased region" description="Polar residues" evidence="1">
    <location>
        <begin position="97"/>
        <end position="110"/>
    </location>
</feature>
<dbReference type="GO" id="GO:0003676">
    <property type="term" value="F:nucleic acid binding"/>
    <property type="evidence" value="ECO:0007669"/>
    <property type="project" value="InterPro"/>
</dbReference>
<feature type="domain" description="CCHC-type" evidence="2">
    <location>
        <begin position="145"/>
        <end position="161"/>
    </location>
</feature>
<feature type="compositionally biased region" description="Basic and acidic residues" evidence="1">
    <location>
        <begin position="53"/>
        <end position="65"/>
    </location>
</feature>
<organism evidence="3 4">
    <name type="scientific">Tothia fuscella</name>
    <dbReference type="NCBI Taxonomy" id="1048955"/>
    <lineage>
        <taxon>Eukaryota</taxon>
        <taxon>Fungi</taxon>
        <taxon>Dikarya</taxon>
        <taxon>Ascomycota</taxon>
        <taxon>Pezizomycotina</taxon>
        <taxon>Dothideomycetes</taxon>
        <taxon>Pleosporomycetidae</taxon>
        <taxon>Venturiales</taxon>
        <taxon>Cylindrosympodiaceae</taxon>
        <taxon>Tothia</taxon>
    </lineage>
</organism>
<keyword evidence="4" id="KW-1185">Reference proteome</keyword>
<dbReference type="AlphaFoldDB" id="A0A9P4U4Y2"/>
<feature type="domain" description="CCHC-type" evidence="2">
    <location>
        <begin position="189"/>
        <end position="205"/>
    </location>
</feature>
<dbReference type="SMART" id="SM00343">
    <property type="entry name" value="ZnF_C2HC"/>
    <property type="match status" value="5"/>
</dbReference>
<feature type="compositionally biased region" description="Polar residues" evidence="1">
    <location>
        <begin position="227"/>
        <end position="237"/>
    </location>
</feature>
<dbReference type="Proteomes" id="UP000800235">
    <property type="component" value="Unassembled WGS sequence"/>
</dbReference>